<dbReference type="AlphaFoldDB" id="A0A2S2NHL9"/>
<organism evidence="7">
    <name type="scientific">Schizaphis graminum</name>
    <name type="common">Green bug aphid</name>
    <dbReference type="NCBI Taxonomy" id="13262"/>
    <lineage>
        <taxon>Eukaryota</taxon>
        <taxon>Metazoa</taxon>
        <taxon>Ecdysozoa</taxon>
        <taxon>Arthropoda</taxon>
        <taxon>Hexapoda</taxon>
        <taxon>Insecta</taxon>
        <taxon>Pterygota</taxon>
        <taxon>Neoptera</taxon>
        <taxon>Paraneoptera</taxon>
        <taxon>Hemiptera</taxon>
        <taxon>Sternorrhyncha</taxon>
        <taxon>Aphidomorpha</taxon>
        <taxon>Aphidoidea</taxon>
        <taxon>Aphididae</taxon>
        <taxon>Aphidini</taxon>
        <taxon>Schizaphis</taxon>
    </lineage>
</organism>
<dbReference type="EC" id="3.2.2.-" evidence="6"/>
<dbReference type="GO" id="GO:0006400">
    <property type="term" value="P:tRNA modification"/>
    <property type="evidence" value="ECO:0007669"/>
    <property type="project" value="TreeGrafter"/>
</dbReference>
<accession>A0A2S2NHL9</accession>
<gene>
    <name evidence="7" type="primary">CI064</name>
    <name evidence="7" type="ORF">g.37267</name>
</gene>
<comment type="catalytic activity">
    <reaction evidence="5 6">
        <text>queuosine 5'-phosphate + H2O = queuine + D-ribose 5-phosphate</text>
        <dbReference type="Rhea" id="RHEA:75387"/>
        <dbReference type="ChEBI" id="CHEBI:15377"/>
        <dbReference type="ChEBI" id="CHEBI:17433"/>
        <dbReference type="ChEBI" id="CHEBI:78346"/>
        <dbReference type="ChEBI" id="CHEBI:194371"/>
    </reaction>
    <physiologicalReaction direction="left-to-right" evidence="5 6">
        <dbReference type="Rhea" id="RHEA:75388"/>
    </physiologicalReaction>
</comment>
<dbReference type="PANTHER" id="PTHR21314:SF0">
    <property type="entry name" value="QUEUOSINE 5'-PHOSPHATE N-GLYCOSYLASE_HYDROLASE"/>
    <property type="match status" value="1"/>
</dbReference>
<evidence type="ECO:0000256" key="3">
    <source>
        <dbReference type="ARBA" id="ARBA00035306"/>
    </source>
</evidence>
<dbReference type="GO" id="GO:0016787">
    <property type="term" value="F:hydrolase activity"/>
    <property type="evidence" value="ECO:0007669"/>
    <property type="project" value="UniProtKB-KW"/>
</dbReference>
<evidence type="ECO:0000313" key="7">
    <source>
        <dbReference type="EMBL" id="MBY16677.1"/>
    </source>
</evidence>
<proteinExistence type="inferred from homology"/>
<evidence type="ECO:0000256" key="5">
    <source>
        <dbReference type="ARBA" id="ARBA00048204"/>
    </source>
</evidence>
<evidence type="ECO:0000256" key="6">
    <source>
        <dbReference type="RuleBase" id="RU365002"/>
    </source>
</evidence>
<dbReference type="Pfam" id="PF10343">
    <property type="entry name" value="Q_salvage"/>
    <property type="match status" value="1"/>
</dbReference>
<dbReference type="PANTHER" id="PTHR21314">
    <property type="entry name" value="QUEUOSINE 5'-PHOSPHATE N-GLYCOSYLASE_HYDROLASE-RELATED"/>
    <property type="match status" value="1"/>
</dbReference>
<name>A0A2S2NHL9_SCHGA</name>
<dbReference type="InterPro" id="IPR019438">
    <property type="entry name" value="Q_salvage"/>
</dbReference>
<evidence type="ECO:0000256" key="1">
    <source>
        <dbReference type="ARBA" id="ARBA00022801"/>
    </source>
</evidence>
<evidence type="ECO:0000256" key="2">
    <source>
        <dbReference type="ARBA" id="ARBA00035119"/>
    </source>
</evidence>
<comment type="function">
    <text evidence="6">Catalyzes the hydrolysis of queuosine 5'-phosphate, releasing the nucleobase queuine (q). Is required for salvage of queuine from exogenous queuosine (Q) that is imported and then converted to queuosine 5'-phosphate intracellularly.</text>
</comment>
<sequence length="336" mass="38717">MVLQILSTCQKVVSQAKDVQIISSNIPELALKIHTLIEEDKLTLDEFKKCPLHPKNEDEEAINWIFIVDSLNYCFFDPDNKSHWSITWKNEKHTGYFGLCAAINRAMEKGINMTDMNTCLELTRQQLDEILLGDDGATLPLLQERYLCLQQSADVLLKKYKGNFVNCILESNHSAQKLLEIISENFFHFRDESIYNNQTVAIYKRAQILIADIWSSFRGSGFGEFHDIDTLTMFADYRVPQVLLYFGILKYSNNLKDTLKQGILLEHGAPEEVEIRAASIVAVNDVVNEVKKLMAKNNVHKICNSIMVDTYLWGYRRENAAMLEDTPYHKTLNIYY</sequence>
<protein>
    <recommendedName>
        <fullName evidence="3 6">Queuosine 5'-phosphate N-glycosylase/hydrolase</fullName>
        <ecNumber evidence="6">3.2.2.-</ecNumber>
    </recommendedName>
    <alternativeName>
        <fullName evidence="4 6">Queuosine-nucleotide N-glycosylase/hydrolase</fullName>
    </alternativeName>
</protein>
<reference evidence="7" key="1">
    <citation type="submission" date="2018-04" db="EMBL/GenBank/DDBJ databases">
        <title>Transcriptome of Schizaphis graminum biotype I.</title>
        <authorList>
            <person name="Scully E.D."/>
            <person name="Geib S.M."/>
            <person name="Palmer N.A."/>
            <person name="Koch K."/>
            <person name="Bradshaw J."/>
            <person name="Heng-Moss T."/>
            <person name="Sarath G."/>
        </authorList>
    </citation>
    <scope>NUCLEOTIDE SEQUENCE</scope>
</reference>
<comment type="similarity">
    <text evidence="2 6">Belongs to the QNG1 protein family.</text>
</comment>
<evidence type="ECO:0000256" key="4">
    <source>
        <dbReference type="ARBA" id="ARBA00035393"/>
    </source>
</evidence>
<keyword evidence="1 6" id="KW-0378">Hydrolase</keyword>
<dbReference type="EMBL" id="GGMR01004058">
    <property type="protein sequence ID" value="MBY16677.1"/>
    <property type="molecule type" value="Transcribed_RNA"/>
</dbReference>